<keyword evidence="1" id="KW-0344">Guanine-nucleotide releasing factor</keyword>
<keyword evidence="6" id="KW-1185">Reference proteome</keyword>
<dbReference type="InterPro" id="IPR043153">
    <property type="entry name" value="DENN_C"/>
</dbReference>
<gene>
    <name evidence="5" type="primary">dennd3a</name>
</gene>
<dbReference type="InterPro" id="IPR015943">
    <property type="entry name" value="WD40/YVTN_repeat-like_dom_sf"/>
</dbReference>
<dbReference type="SUPFAM" id="SSF50998">
    <property type="entry name" value="Quinoprotein alcohol dehydrogenase-like"/>
    <property type="match status" value="1"/>
</dbReference>
<dbReference type="SMART" id="SM00799">
    <property type="entry name" value="DENN"/>
    <property type="match status" value="1"/>
</dbReference>
<dbReference type="GeneTree" id="ENSGT00940000155784"/>
<dbReference type="CTD" id="797970"/>
<dbReference type="InterPro" id="IPR051696">
    <property type="entry name" value="DENN_Domain_GEFs"/>
</dbReference>
<evidence type="ECO:0000259" key="4">
    <source>
        <dbReference type="PROSITE" id="PS50211"/>
    </source>
</evidence>
<dbReference type="Gene3D" id="2.130.10.10">
    <property type="entry name" value="YVTN repeat-like/Quinoprotein amine dehydrogenase"/>
    <property type="match status" value="2"/>
</dbReference>
<dbReference type="InterPro" id="IPR037516">
    <property type="entry name" value="Tripartite_DENN"/>
</dbReference>
<name>A0AAY5EW72_ELEEL</name>
<dbReference type="RefSeq" id="XP_035381447.1">
    <property type="nucleotide sequence ID" value="XM_035525554.1"/>
</dbReference>
<dbReference type="Gene3D" id="3.40.50.11500">
    <property type="match status" value="1"/>
</dbReference>
<dbReference type="GeneID" id="113585117"/>
<dbReference type="Pfam" id="PF00400">
    <property type="entry name" value="WD40"/>
    <property type="match status" value="1"/>
</dbReference>
<dbReference type="Pfam" id="PF25570">
    <property type="entry name" value="TPR_DENND3"/>
    <property type="match status" value="1"/>
</dbReference>
<dbReference type="GO" id="GO:0032483">
    <property type="term" value="P:regulation of Rab protein signal transduction"/>
    <property type="evidence" value="ECO:0007669"/>
    <property type="project" value="TreeGrafter"/>
</dbReference>
<evidence type="ECO:0000313" key="5">
    <source>
        <dbReference type="Ensembl" id="ENSEEEP00000061046.1"/>
    </source>
</evidence>
<dbReference type="PROSITE" id="PS50211">
    <property type="entry name" value="DENN"/>
    <property type="match status" value="1"/>
</dbReference>
<feature type="domain" description="UDENN" evidence="4">
    <location>
        <begin position="78"/>
        <end position="493"/>
    </location>
</feature>
<proteinExistence type="predicted"/>
<evidence type="ECO:0000256" key="1">
    <source>
        <dbReference type="ARBA" id="ARBA00022658"/>
    </source>
</evidence>
<dbReference type="PROSITE" id="PS50082">
    <property type="entry name" value="WD_REPEATS_2"/>
    <property type="match status" value="1"/>
</dbReference>
<evidence type="ECO:0000256" key="3">
    <source>
        <dbReference type="SAM" id="MobiDB-lite"/>
    </source>
</evidence>
<dbReference type="InterPro" id="IPR057977">
    <property type="entry name" value="TPR_DENND3"/>
</dbReference>
<dbReference type="PANTHER" id="PTHR12296:SF21">
    <property type="entry name" value="DENN DOMAIN-CONTAINING PROTEIN 3"/>
    <property type="match status" value="1"/>
</dbReference>
<dbReference type="GO" id="GO:0005085">
    <property type="term" value="F:guanyl-nucleotide exchange factor activity"/>
    <property type="evidence" value="ECO:0007669"/>
    <property type="project" value="UniProtKB-KW"/>
</dbReference>
<dbReference type="Gene3D" id="3.30.450.200">
    <property type="match status" value="1"/>
</dbReference>
<reference evidence="5" key="3">
    <citation type="submission" date="2025-09" db="UniProtKB">
        <authorList>
            <consortium name="Ensembl"/>
        </authorList>
    </citation>
    <scope>IDENTIFICATION</scope>
</reference>
<reference evidence="5" key="2">
    <citation type="submission" date="2025-08" db="UniProtKB">
        <authorList>
            <consortium name="Ensembl"/>
        </authorList>
    </citation>
    <scope>IDENTIFICATION</scope>
</reference>
<sequence length="1274" mass="144874">MADNIPSGLLEACVVVGASTDCLRELCQGKEKASSLLEAEVLQVHAPPFVAEESVTDGHAPAFSRAQKRRSFLKKKKERPAVSGKNGTKNNNPDIHIADDLSVPKDIDLIALPQLCFPGGLRVASENQEDSYHFLVFTDVFGNQTHGVVVQHYKPIQFSLDIVAYQNGHRSSKAPRLYTPFGICVISKYPYYNALRDCLSSFLVQLKTCRMSDFDEQVKEFSAKLALVPIPPPGHLQVAFRLKPLQIVLPPREDMDWPVVDLDLHLPFLCFRPEQILQVISSILTEQKVVFLSSDWARLTLVAECFMLYIRPLRWQHPFVPVLSHEMLDFLMAPTAYLMGCHLDHLTEVVEEIEDLVLIDIDDGTVTSSCAAGLPEMPVTASLCFKRQVEGLQLHYDLEMCRQGSSNDLWELRAHRRQWQQKLNSDILSVTLELIVNIFRDVHNHLNYEHRVFNNEEYLKSQEPTDQQFYQKVLETHIFHSFLRDRLNRKMDTFTRMEIKTRPEAYRLRTMSDAPRRPTMQEMARKRMSPDIRLRLGMSLPNLLEDRPFLAGPFHHLSFKKNPLLNDKSITCRPDFRLPARPVKTFKLPEFPPPLAYHYVQNYYCELIGLLSKAIDVATPDDSALLARYYYLRGLVNSVTGKRLEALTDFQSLHRTDMDVFPADMVASLVASLQPDERVVAMQRPELKRLISQAQRSSGGQAQPNDDDDSVKRFELPRTHMHLEDFVRRVQESGMAKDTSTIRRLFDALTVGQQKQVDPEVFRIFYTIWKETEAVAQEVDLPAAVLERLEPNECVYKLSSSVKTSHGVGKIALTQRRLFLLTEGRPGYVDVTWFRDIEEVKISSAPLLLMRIPSLKIKTRPRRETFEANLKTECELWHLMIKEMWAGRKMADEHKDPQYMQQALTNALLMDAVVGCLQSQKAIYAASKLAHFDKMKREVPIMVPKTTSETLKHKINPCLDLTSPQAVDILFYTPGQLGMASAAAGGGHPKLWCALSDGTVVVFDAATWSIQQNCIRVGSSRLNCMLGVEEQQLWIGSQDSIIYIINTHSMSCNKQLREHRAEVTSLALEDRSDKYSHVVAYSSSAEGTVIVWDVATLQVRRHFRLACDRLHSIQLLDGRLWCCAQDSVMEVRRNGTVHRRMALPDHLRVCPSSYTSFLVLNEREQVWTGCAGESELCVWHLGDLSRPFNRIQLPESSGVICMIRVKNQIWVGCNGPGGGKSRGKIYVVDTERHRVEKELMAHSDSVQTLCSAEDRYVLSGAAGQDGKIAIWKVE</sequence>
<dbReference type="Proteomes" id="UP000314983">
    <property type="component" value="Chromosome 4"/>
</dbReference>
<dbReference type="InterPro" id="IPR011047">
    <property type="entry name" value="Quinoprotein_ADH-like_sf"/>
</dbReference>
<dbReference type="InterPro" id="IPR001680">
    <property type="entry name" value="WD40_rpt"/>
</dbReference>
<feature type="repeat" description="WD" evidence="2">
    <location>
        <begin position="1239"/>
        <end position="1274"/>
    </location>
</feature>
<dbReference type="InterPro" id="IPR005112">
    <property type="entry name" value="dDENN_dom"/>
</dbReference>
<dbReference type="GO" id="GO:0031410">
    <property type="term" value="C:cytoplasmic vesicle"/>
    <property type="evidence" value="ECO:0007669"/>
    <property type="project" value="TreeGrafter"/>
</dbReference>
<dbReference type="PANTHER" id="PTHR12296">
    <property type="entry name" value="DENN DOMAIN-CONTAINING PROTEIN 4"/>
    <property type="match status" value="1"/>
</dbReference>
<organism evidence="5 6">
    <name type="scientific">Electrophorus electricus</name>
    <name type="common">Electric eel</name>
    <name type="synonym">Gymnotus electricus</name>
    <dbReference type="NCBI Taxonomy" id="8005"/>
    <lineage>
        <taxon>Eukaryota</taxon>
        <taxon>Metazoa</taxon>
        <taxon>Chordata</taxon>
        <taxon>Craniata</taxon>
        <taxon>Vertebrata</taxon>
        <taxon>Euteleostomi</taxon>
        <taxon>Actinopterygii</taxon>
        <taxon>Neopterygii</taxon>
        <taxon>Teleostei</taxon>
        <taxon>Ostariophysi</taxon>
        <taxon>Gymnotiformes</taxon>
        <taxon>Gymnotoidei</taxon>
        <taxon>Gymnotidae</taxon>
        <taxon>Electrophorus</taxon>
    </lineage>
</organism>
<dbReference type="Pfam" id="PF02141">
    <property type="entry name" value="DENN"/>
    <property type="match status" value="1"/>
</dbReference>
<dbReference type="PROSITE" id="PS50294">
    <property type="entry name" value="WD_REPEATS_REGION"/>
    <property type="match status" value="1"/>
</dbReference>
<evidence type="ECO:0000313" key="6">
    <source>
        <dbReference type="Proteomes" id="UP000314983"/>
    </source>
</evidence>
<accession>A0AAY5EW72</accession>
<dbReference type="AlphaFoldDB" id="A0AAY5EW72"/>
<dbReference type="SMART" id="SM00320">
    <property type="entry name" value="WD40"/>
    <property type="match status" value="2"/>
</dbReference>
<keyword evidence="2" id="KW-0853">WD repeat</keyword>
<evidence type="ECO:0000256" key="2">
    <source>
        <dbReference type="PROSITE-ProRule" id="PRU00221"/>
    </source>
</evidence>
<reference evidence="5 6" key="1">
    <citation type="submission" date="2020-05" db="EMBL/GenBank/DDBJ databases">
        <title>Electrophorus electricus (electric eel) genome, fEleEle1, primary haplotype.</title>
        <authorList>
            <person name="Myers G."/>
            <person name="Meyer A."/>
            <person name="Fedrigo O."/>
            <person name="Formenti G."/>
            <person name="Rhie A."/>
            <person name="Tracey A."/>
            <person name="Sims Y."/>
            <person name="Jarvis E.D."/>
        </authorList>
    </citation>
    <scope>NUCLEOTIDE SEQUENCE [LARGE SCALE GENOMIC DNA]</scope>
</reference>
<feature type="region of interest" description="Disordered" evidence="3">
    <location>
        <begin position="74"/>
        <end position="97"/>
    </location>
</feature>
<dbReference type="InterPro" id="IPR001194">
    <property type="entry name" value="cDENN_dom"/>
</dbReference>
<dbReference type="Ensembl" id="ENSEEET00000062949.1">
    <property type="protein sequence ID" value="ENSEEEP00000061046.1"/>
    <property type="gene ID" value="ENSEEEG00000012230.2"/>
</dbReference>
<protein>
    <submittedName>
        <fullName evidence="5">DENN/MADD domain containing 3a</fullName>
    </submittedName>
</protein>
<dbReference type="SMART" id="SM00801">
    <property type="entry name" value="dDENN"/>
    <property type="match status" value="1"/>
</dbReference>